<evidence type="ECO:0000313" key="2">
    <source>
        <dbReference type="Proteomes" id="UP000253729"/>
    </source>
</evidence>
<sequence length="74" mass="8256">MHSFRRDLRIRRIASGPLSLFIAHLKSASGRSVSHVERLFMESGLELNSYSSKTCANVLSLRVLLVTLSNNVVI</sequence>
<protein>
    <submittedName>
        <fullName evidence="1">Uncharacterized protein</fullName>
    </submittedName>
</protein>
<name>A0A3F3PKF5_9EURO</name>
<dbReference type="AlphaFoldDB" id="A0A3F3PKF5"/>
<dbReference type="Proteomes" id="UP000253729">
    <property type="component" value="Unassembled WGS sequence"/>
</dbReference>
<dbReference type="EMBL" id="KZ852091">
    <property type="protein sequence ID" value="RDH27401.1"/>
    <property type="molecule type" value="Genomic_DNA"/>
</dbReference>
<evidence type="ECO:0000313" key="1">
    <source>
        <dbReference type="EMBL" id="RDH27401.1"/>
    </source>
</evidence>
<dbReference type="GeneID" id="38136575"/>
<keyword evidence="2" id="KW-1185">Reference proteome</keyword>
<accession>A0A3F3PKF5</accession>
<proteinExistence type="predicted"/>
<gene>
    <name evidence="1" type="ORF">BDQ94DRAFT_153969</name>
</gene>
<dbReference type="RefSeq" id="XP_026620423.1">
    <property type="nucleotide sequence ID" value="XM_026768219.1"/>
</dbReference>
<reference evidence="1 2" key="1">
    <citation type="submission" date="2018-07" db="EMBL/GenBank/DDBJ databases">
        <title>The genomes of Aspergillus section Nigri reveals drivers in fungal speciation.</title>
        <authorList>
            <consortium name="DOE Joint Genome Institute"/>
            <person name="Vesth T.C."/>
            <person name="Nybo J."/>
            <person name="Theobald S."/>
            <person name="Brandl J."/>
            <person name="Frisvad J.C."/>
            <person name="Nielsen K.F."/>
            <person name="Lyhne E.K."/>
            <person name="Kogle M.E."/>
            <person name="Kuo A."/>
            <person name="Riley R."/>
            <person name="Clum A."/>
            <person name="Nolan M."/>
            <person name="Lipzen A."/>
            <person name="Salamov A."/>
            <person name="Henrissat B."/>
            <person name="Wiebenga A."/>
            <person name="De vries R.P."/>
            <person name="Grigoriev I.V."/>
            <person name="Mortensen U.H."/>
            <person name="Andersen M.R."/>
            <person name="Baker S.E."/>
        </authorList>
    </citation>
    <scope>NUCLEOTIDE SEQUENCE [LARGE SCALE GENOMIC DNA]</scope>
    <source>
        <strain evidence="1 2">CBS 139.54b</strain>
    </source>
</reference>
<organism evidence="1 2">
    <name type="scientific">Aspergillus welwitschiae</name>
    <dbReference type="NCBI Taxonomy" id="1341132"/>
    <lineage>
        <taxon>Eukaryota</taxon>
        <taxon>Fungi</taxon>
        <taxon>Dikarya</taxon>
        <taxon>Ascomycota</taxon>
        <taxon>Pezizomycotina</taxon>
        <taxon>Eurotiomycetes</taxon>
        <taxon>Eurotiomycetidae</taxon>
        <taxon>Eurotiales</taxon>
        <taxon>Aspergillaceae</taxon>
        <taxon>Aspergillus</taxon>
        <taxon>Aspergillus subgen. Circumdati</taxon>
    </lineage>
</organism>